<accession>A0A3S1BE90</accession>
<reference evidence="2 3" key="1">
    <citation type="submission" date="2019-01" db="EMBL/GenBank/DDBJ databases">
        <title>A draft genome assembly of the solar-powered sea slug Elysia chlorotica.</title>
        <authorList>
            <person name="Cai H."/>
            <person name="Li Q."/>
            <person name="Fang X."/>
            <person name="Li J."/>
            <person name="Curtis N.E."/>
            <person name="Altenburger A."/>
            <person name="Shibata T."/>
            <person name="Feng M."/>
            <person name="Maeda T."/>
            <person name="Schwartz J.A."/>
            <person name="Shigenobu S."/>
            <person name="Lundholm N."/>
            <person name="Nishiyama T."/>
            <person name="Yang H."/>
            <person name="Hasebe M."/>
            <person name="Li S."/>
            <person name="Pierce S.K."/>
            <person name="Wang J."/>
        </authorList>
    </citation>
    <scope>NUCLEOTIDE SEQUENCE [LARGE SCALE GENOMIC DNA]</scope>
    <source>
        <strain evidence="2">EC2010</strain>
        <tissue evidence="2">Whole organism of an adult</tissue>
    </source>
</reference>
<comment type="caution">
    <text evidence="2">The sequence shown here is derived from an EMBL/GenBank/DDBJ whole genome shotgun (WGS) entry which is preliminary data.</text>
</comment>
<evidence type="ECO:0000256" key="1">
    <source>
        <dbReference type="SAM" id="MobiDB-lite"/>
    </source>
</evidence>
<gene>
    <name evidence="2" type="ORF">EGW08_005912</name>
</gene>
<keyword evidence="3" id="KW-1185">Reference proteome</keyword>
<sequence length="113" mass="12717">MFAPPNSWHPHVYMAPPRRLTSFLIEDILADSRRGDLDKGAQAKRCDYNDCKSLKCPDLHCSQTVCAGAHMKPPVGHPFYHHHHYSPQGPLSVGHHGPHTGACEHQQPQHNHH</sequence>
<feature type="non-terminal residue" evidence="2">
    <location>
        <position position="113"/>
    </location>
</feature>
<protein>
    <submittedName>
        <fullName evidence="2">Uncharacterized protein</fullName>
    </submittedName>
</protein>
<proteinExistence type="predicted"/>
<organism evidence="2 3">
    <name type="scientific">Elysia chlorotica</name>
    <name type="common">Eastern emerald elysia</name>
    <name type="synonym">Sea slug</name>
    <dbReference type="NCBI Taxonomy" id="188477"/>
    <lineage>
        <taxon>Eukaryota</taxon>
        <taxon>Metazoa</taxon>
        <taxon>Spiralia</taxon>
        <taxon>Lophotrochozoa</taxon>
        <taxon>Mollusca</taxon>
        <taxon>Gastropoda</taxon>
        <taxon>Heterobranchia</taxon>
        <taxon>Euthyneura</taxon>
        <taxon>Panpulmonata</taxon>
        <taxon>Sacoglossa</taxon>
        <taxon>Placobranchoidea</taxon>
        <taxon>Plakobranchidae</taxon>
        <taxon>Elysia</taxon>
    </lineage>
</organism>
<evidence type="ECO:0000313" key="3">
    <source>
        <dbReference type="Proteomes" id="UP000271974"/>
    </source>
</evidence>
<dbReference type="OrthoDB" id="6159439at2759"/>
<feature type="region of interest" description="Disordered" evidence="1">
    <location>
        <begin position="81"/>
        <end position="113"/>
    </location>
</feature>
<evidence type="ECO:0000313" key="2">
    <source>
        <dbReference type="EMBL" id="RUS86327.1"/>
    </source>
</evidence>
<dbReference type="EMBL" id="RQTK01000142">
    <property type="protein sequence ID" value="RUS86327.1"/>
    <property type="molecule type" value="Genomic_DNA"/>
</dbReference>
<dbReference type="Proteomes" id="UP000271974">
    <property type="component" value="Unassembled WGS sequence"/>
</dbReference>
<dbReference type="AlphaFoldDB" id="A0A3S1BE90"/>
<name>A0A3S1BE90_ELYCH</name>